<dbReference type="Gramene" id="mRNA:HanXRQr2_Chr16g0769201">
    <property type="protein sequence ID" value="mRNA:HanXRQr2_Chr16g0769201"/>
    <property type="gene ID" value="HanXRQr2_Chr16g0769201"/>
</dbReference>
<comment type="caution">
    <text evidence="3">The sequence shown here is derived from an EMBL/GenBank/DDBJ whole genome shotgun (WGS) entry which is preliminary data.</text>
</comment>
<dbReference type="InterPro" id="IPR018490">
    <property type="entry name" value="cNMP-bd_dom_sf"/>
</dbReference>
<sequence length="157" mass="17917">MVFIVRGKMESTGEDGNVVTLSEGDVCGEELLTWCLEPSSLNGDARTRGKPGYKLVCKRTVKCLSNVEAFVLCAADLEEVTTLFCWIFEESSRSNGNKVPAVNNFCSGYELNVITRLTMFRHESLYWWGLAATTIRVAWRYRKKWLHRGTTLPYKYK</sequence>
<dbReference type="InterPro" id="IPR014710">
    <property type="entry name" value="RmlC-like_jellyroll"/>
</dbReference>
<keyword evidence="1" id="KW-0406">Ion transport</keyword>
<dbReference type="Gene3D" id="2.60.120.10">
    <property type="entry name" value="Jelly Rolls"/>
    <property type="match status" value="1"/>
</dbReference>
<dbReference type="GO" id="GO:0034220">
    <property type="term" value="P:monoatomic ion transmembrane transport"/>
    <property type="evidence" value="ECO:0007669"/>
    <property type="project" value="UniProtKB-KW"/>
</dbReference>
<keyword evidence="1" id="KW-1071">Ligand-gated ion channel</keyword>
<evidence type="ECO:0000256" key="2">
    <source>
        <dbReference type="ARBA" id="ARBA00023303"/>
    </source>
</evidence>
<keyword evidence="1" id="KW-0813">Transport</keyword>
<dbReference type="PANTHER" id="PTHR45651">
    <property type="entry name" value="CYCLIC NUCLEOTIDE-GATED ION CHANNEL 15-RELATED-RELATED"/>
    <property type="match status" value="1"/>
</dbReference>
<organism evidence="3 4">
    <name type="scientific">Helianthus annuus</name>
    <name type="common">Common sunflower</name>
    <dbReference type="NCBI Taxonomy" id="4232"/>
    <lineage>
        <taxon>Eukaryota</taxon>
        <taxon>Viridiplantae</taxon>
        <taxon>Streptophyta</taxon>
        <taxon>Embryophyta</taxon>
        <taxon>Tracheophyta</taxon>
        <taxon>Spermatophyta</taxon>
        <taxon>Magnoliopsida</taxon>
        <taxon>eudicotyledons</taxon>
        <taxon>Gunneridae</taxon>
        <taxon>Pentapetalae</taxon>
        <taxon>asterids</taxon>
        <taxon>campanulids</taxon>
        <taxon>Asterales</taxon>
        <taxon>Asteraceae</taxon>
        <taxon>Asteroideae</taxon>
        <taxon>Heliantheae alliance</taxon>
        <taxon>Heliantheae</taxon>
        <taxon>Helianthus</taxon>
    </lineage>
</organism>
<evidence type="ECO:0000313" key="3">
    <source>
        <dbReference type="EMBL" id="KAF5761790.1"/>
    </source>
</evidence>
<accession>A0A9K3DUC2</accession>
<evidence type="ECO:0000256" key="1">
    <source>
        <dbReference type="ARBA" id="ARBA00023286"/>
    </source>
</evidence>
<protein>
    <submittedName>
        <fullName evidence="3">RmlC-like jelly roll, cyclic nucleotide-binding protein</fullName>
    </submittedName>
</protein>
<dbReference type="PANTHER" id="PTHR45651:SF11">
    <property type="entry name" value="CYCLIC NUCLEOTIDE-GATED ION CHANNEL 20, CHLOROPLASTIC-RELATED"/>
    <property type="match status" value="1"/>
</dbReference>
<keyword evidence="2" id="KW-0407">Ion channel</keyword>
<proteinExistence type="predicted"/>
<reference evidence="3" key="2">
    <citation type="submission" date="2020-06" db="EMBL/GenBank/DDBJ databases">
        <title>Helianthus annuus Genome sequencing and assembly Release 2.</title>
        <authorList>
            <person name="Gouzy J."/>
            <person name="Langlade N."/>
            <person name="Munos S."/>
        </authorList>
    </citation>
    <scope>NUCLEOTIDE SEQUENCE</scope>
    <source>
        <tissue evidence="3">Leaves</tissue>
    </source>
</reference>
<dbReference type="SUPFAM" id="SSF51206">
    <property type="entry name" value="cAMP-binding domain-like"/>
    <property type="match status" value="1"/>
</dbReference>
<dbReference type="AlphaFoldDB" id="A0A9K3DUC2"/>
<dbReference type="Proteomes" id="UP000215914">
    <property type="component" value="Unassembled WGS sequence"/>
</dbReference>
<evidence type="ECO:0000313" key="4">
    <source>
        <dbReference type="Proteomes" id="UP000215914"/>
    </source>
</evidence>
<name>A0A9K3DUC2_HELAN</name>
<keyword evidence="4" id="KW-1185">Reference proteome</keyword>
<dbReference type="EMBL" id="MNCJ02000331">
    <property type="protein sequence ID" value="KAF5761790.1"/>
    <property type="molecule type" value="Genomic_DNA"/>
</dbReference>
<reference evidence="3" key="1">
    <citation type="journal article" date="2017" name="Nature">
        <title>The sunflower genome provides insights into oil metabolism, flowering and Asterid evolution.</title>
        <authorList>
            <person name="Badouin H."/>
            <person name="Gouzy J."/>
            <person name="Grassa C.J."/>
            <person name="Murat F."/>
            <person name="Staton S.E."/>
            <person name="Cottret L."/>
            <person name="Lelandais-Briere C."/>
            <person name="Owens G.L."/>
            <person name="Carrere S."/>
            <person name="Mayjonade B."/>
            <person name="Legrand L."/>
            <person name="Gill N."/>
            <person name="Kane N.C."/>
            <person name="Bowers J.E."/>
            <person name="Hubner S."/>
            <person name="Bellec A."/>
            <person name="Berard A."/>
            <person name="Berges H."/>
            <person name="Blanchet N."/>
            <person name="Boniface M.C."/>
            <person name="Brunel D."/>
            <person name="Catrice O."/>
            <person name="Chaidir N."/>
            <person name="Claudel C."/>
            <person name="Donnadieu C."/>
            <person name="Faraut T."/>
            <person name="Fievet G."/>
            <person name="Helmstetter N."/>
            <person name="King M."/>
            <person name="Knapp S.J."/>
            <person name="Lai Z."/>
            <person name="Le Paslier M.C."/>
            <person name="Lippi Y."/>
            <person name="Lorenzon L."/>
            <person name="Mandel J.R."/>
            <person name="Marage G."/>
            <person name="Marchand G."/>
            <person name="Marquand E."/>
            <person name="Bret-Mestries E."/>
            <person name="Morien E."/>
            <person name="Nambeesan S."/>
            <person name="Nguyen T."/>
            <person name="Pegot-Espagnet P."/>
            <person name="Pouilly N."/>
            <person name="Raftis F."/>
            <person name="Sallet E."/>
            <person name="Schiex T."/>
            <person name="Thomas J."/>
            <person name="Vandecasteele C."/>
            <person name="Vares D."/>
            <person name="Vear F."/>
            <person name="Vautrin S."/>
            <person name="Crespi M."/>
            <person name="Mangin B."/>
            <person name="Burke J.M."/>
            <person name="Salse J."/>
            <person name="Munos S."/>
            <person name="Vincourt P."/>
            <person name="Rieseberg L.H."/>
            <person name="Langlade N.B."/>
        </authorList>
    </citation>
    <scope>NUCLEOTIDE SEQUENCE</scope>
    <source>
        <tissue evidence="3">Leaves</tissue>
    </source>
</reference>
<dbReference type="GO" id="GO:0016020">
    <property type="term" value="C:membrane"/>
    <property type="evidence" value="ECO:0007669"/>
    <property type="project" value="UniProtKB-SubCell"/>
</dbReference>
<gene>
    <name evidence="3" type="ORF">HanXRQr2_Chr16g0769201</name>
</gene>